<name>A0A6F8YRH2_9ACTN</name>
<dbReference type="KEGG" id="psuu:Psuf_060630"/>
<evidence type="ECO:0000313" key="4">
    <source>
        <dbReference type="Proteomes" id="UP000503011"/>
    </source>
</evidence>
<dbReference type="EMBL" id="AP022871">
    <property type="protein sequence ID" value="BCB88750.1"/>
    <property type="molecule type" value="Genomic_DNA"/>
</dbReference>
<dbReference type="RefSeq" id="WP_173160341.1">
    <property type="nucleotide sequence ID" value="NZ_AP022871.1"/>
</dbReference>
<dbReference type="SUPFAM" id="SSF53067">
    <property type="entry name" value="Actin-like ATPase domain"/>
    <property type="match status" value="1"/>
</dbReference>
<comment type="similarity">
    <text evidence="1">Belongs to the ROK (NagC/XylR) family.</text>
</comment>
<dbReference type="SUPFAM" id="SSF46785">
    <property type="entry name" value="Winged helix' DNA-binding domain"/>
    <property type="match status" value="1"/>
</dbReference>
<evidence type="ECO:0000256" key="2">
    <source>
        <dbReference type="SAM" id="MobiDB-lite"/>
    </source>
</evidence>
<organism evidence="3 4">
    <name type="scientific">Phytohabitans suffuscus</name>
    <dbReference type="NCBI Taxonomy" id="624315"/>
    <lineage>
        <taxon>Bacteria</taxon>
        <taxon>Bacillati</taxon>
        <taxon>Actinomycetota</taxon>
        <taxon>Actinomycetes</taxon>
        <taxon>Micromonosporales</taxon>
        <taxon>Micromonosporaceae</taxon>
    </lineage>
</organism>
<dbReference type="InterPro" id="IPR036388">
    <property type="entry name" value="WH-like_DNA-bd_sf"/>
</dbReference>
<evidence type="ECO:0000313" key="3">
    <source>
        <dbReference type="EMBL" id="BCB88750.1"/>
    </source>
</evidence>
<sequence>MAQGDMRDRPRHAGAGDRQMTALDPRAMRLANAETVLRALYGADALSQAAIATATGLSRRTVELILVDLEAEGWVRVRSTEPHASGRGRPARQYAFRSEVGVVLGIDIAHDRSTVAAADLRGRTLHTAVVPMPGEPERAERLAGTRRAVAEALRAVGVRPGQVGSVSVATPGNVNDKGAVDVELSMHGWTGVRLAEEFAPDFAVPVHVENNAKLAVLAELWEGATPGADHLLWLMLEGQYNGMGIVMDGVPYRGVDGAAGEIFWAKGLGLDALTASPLIGLGRLEPEERRAEATAILERAERGDPAALSEVDSFADVLARGLSALSWVFAPRYVVLGGWLAWALGDLLATRVAARMARNAPPFVAVRRSTLGPDAVVRGAIRAALDRYEWTAARPLAPERRPSPVDGG</sequence>
<protein>
    <submittedName>
        <fullName evidence="3">Transcriptional regulator</fullName>
    </submittedName>
</protein>
<dbReference type="Pfam" id="PF00480">
    <property type="entry name" value="ROK"/>
    <property type="match status" value="2"/>
</dbReference>
<dbReference type="InterPro" id="IPR000600">
    <property type="entry name" value="ROK"/>
</dbReference>
<dbReference type="Gene3D" id="3.30.420.40">
    <property type="match status" value="4"/>
</dbReference>
<reference evidence="3 4" key="2">
    <citation type="submission" date="2020-03" db="EMBL/GenBank/DDBJ databases">
        <authorList>
            <person name="Ichikawa N."/>
            <person name="Kimura A."/>
            <person name="Kitahashi Y."/>
            <person name="Uohara A."/>
        </authorList>
    </citation>
    <scope>NUCLEOTIDE SEQUENCE [LARGE SCALE GENOMIC DNA]</scope>
    <source>
        <strain evidence="3 4">NBRC 105367</strain>
    </source>
</reference>
<gene>
    <name evidence="3" type="ORF">Psuf_060630</name>
</gene>
<reference evidence="3 4" key="1">
    <citation type="submission" date="2020-03" db="EMBL/GenBank/DDBJ databases">
        <title>Whole genome shotgun sequence of Phytohabitans suffuscus NBRC 105367.</title>
        <authorList>
            <person name="Komaki H."/>
            <person name="Tamura T."/>
        </authorList>
    </citation>
    <scope>NUCLEOTIDE SEQUENCE [LARGE SCALE GENOMIC DNA]</scope>
    <source>
        <strain evidence="3 4">NBRC 105367</strain>
    </source>
</reference>
<dbReference type="Proteomes" id="UP000503011">
    <property type="component" value="Chromosome"/>
</dbReference>
<dbReference type="PANTHER" id="PTHR18964:SF149">
    <property type="entry name" value="BIFUNCTIONAL UDP-N-ACETYLGLUCOSAMINE 2-EPIMERASE_N-ACETYLMANNOSAMINE KINASE"/>
    <property type="match status" value="1"/>
</dbReference>
<dbReference type="InterPro" id="IPR043129">
    <property type="entry name" value="ATPase_NBD"/>
</dbReference>
<evidence type="ECO:0000256" key="1">
    <source>
        <dbReference type="ARBA" id="ARBA00006479"/>
    </source>
</evidence>
<dbReference type="PANTHER" id="PTHR18964">
    <property type="entry name" value="ROK (REPRESSOR, ORF, KINASE) FAMILY"/>
    <property type="match status" value="1"/>
</dbReference>
<feature type="region of interest" description="Disordered" evidence="2">
    <location>
        <begin position="1"/>
        <end position="21"/>
    </location>
</feature>
<dbReference type="Gene3D" id="1.10.10.10">
    <property type="entry name" value="Winged helix-like DNA-binding domain superfamily/Winged helix DNA-binding domain"/>
    <property type="match status" value="1"/>
</dbReference>
<keyword evidence="4" id="KW-1185">Reference proteome</keyword>
<proteinExistence type="inferred from homology"/>
<accession>A0A6F8YRH2</accession>
<dbReference type="AlphaFoldDB" id="A0A6F8YRH2"/>
<dbReference type="InterPro" id="IPR036390">
    <property type="entry name" value="WH_DNA-bd_sf"/>
</dbReference>